<evidence type="ECO:0000313" key="3">
    <source>
        <dbReference type="Proteomes" id="UP001549749"/>
    </source>
</evidence>
<dbReference type="EMBL" id="JBEXAC010000001">
    <property type="protein sequence ID" value="MET6996243.1"/>
    <property type="molecule type" value="Genomic_DNA"/>
</dbReference>
<comment type="caution">
    <text evidence="2">The sequence shown here is derived from an EMBL/GenBank/DDBJ whole genome shotgun (WGS) entry which is preliminary data.</text>
</comment>
<sequence>MKKVVLFMSLFALVAIQANAQRKPVKRSSYSNSSVADYHTALGMRVNPWIVGFTIKHFIKGPHAIEGIVSTNHERNNNVTMTGLYEYHWNVFGKSEFNMYAGGGVHVGIYDRFDYDRDRWVRDGKGTYATAGLDGIFGLEYTFKKIPLNLSADLKPYFHFSGQTNFFGEEIGGISARYTFK</sequence>
<reference evidence="2 3" key="1">
    <citation type="submission" date="2024-06" db="EMBL/GenBank/DDBJ databases">
        <title>Chitinophaga defluvii sp. nov., isolated from municipal sewage.</title>
        <authorList>
            <person name="Zhang L."/>
        </authorList>
    </citation>
    <scope>NUCLEOTIDE SEQUENCE [LARGE SCALE GENOMIC DNA]</scope>
    <source>
        <strain evidence="2 3">H8</strain>
    </source>
</reference>
<dbReference type="Proteomes" id="UP001549749">
    <property type="component" value="Unassembled WGS sequence"/>
</dbReference>
<proteinExistence type="predicted"/>
<keyword evidence="1" id="KW-0732">Signal</keyword>
<gene>
    <name evidence="2" type="ORF">ABR189_02635</name>
</gene>
<dbReference type="RefSeq" id="WP_354658890.1">
    <property type="nucleotide sequence ID" value="NZ_JBEXAC010000001.1"/>
</dbReference>
<protein>
    <recommendedName>
        <fullName evidence="4">Outer membrane protein beta-barrel domain-containing protein</fullName>
    </recommendedName>
</protein>
<evidence type="ECO:0000313" key="2">
    <source>
        <dbReference type="EMBL" id="MET6996243.1"/>
    </source>
</evidence>
<organism evidence="2 3">
    <name type="scientific">Chitinophaga defluvii</name>
    <dbReference type="NCBI Taxonomy" id="3163343"/>
    <lineage>
        <taxon>Bacteria</taxon>
        <taxon>Pseudomonadati</taxon>
        <taxon>Bacteroidota</taxon>
        <taxon>Chitinophagia</taxon>
        <taxon>Chitinophagales</taxon>
        <taxon>Chitinophagaceae</taxon>
        <taxon>Chitinophaga</taxon>
    </lineage>
</organism>
<feature type="chain" id="PRO_5045256863" description="Outer membrane protein beta-barrel domain-containing protein" evidence="1">
    <location>
        <begin position="21"/>
        <end position="181"/>
    </location>
</feature>
<name>A0ABV2SZN2_9BACT</name>
<evidence type="ECO:0000256" key="1">
    <source>
        <dbReference type="SAM" id="SignalP"/>
    </source>
</evidence>
<accession>A0ABV2SZN2</accession>
<evidence type="ECO:0008006" key="4">
    <source>
        <dbReference type="Google" id="ProtNLM"/>
    </source>
</evidence>
<keyword evidence="3" id="KW-1185">Reference proteome</keyword>
<feature type="signal peptide" evidence="1">
    <location>
        <begin position="1"/>
        <end position="20"/>
    </location>
</feature>